<dbReference type="PROSITE" id="PS51257">
    <property type="entry name" value="PROKAR_LIPOPROTEIN"/>
    <property type="match status" value="1"/>
</dbReference>
<dbReference type="EMBL" id="JARKHS020004093">
    <property type="protein sequence ID" value="KAK8784936.1"/>
    <property type="molecule type" value="Genomic_DNA"/>
</dbReference>
<reference evidence="1 2" key="1">
    <citation type="journal article" date="2023" name="Arcadia Sci">
        <title>De novo assembly of a long-read Amblyomma americanum tick genome.</title>
        <authorList>
            <person name="Chou S."/>
            <person name="Poskanzer K.E."/>
            <person name="Rollins M."/>
            <person name="Thuy-Boun P.S."/>
        </authorList>
    </citation>
    <scope>NUCLEOTIDE SEQUENCE [LARGE SCALE GENOMIC DNA]</scope>
    <source>
        <strain evidence="1">F_SG_1</strain>
        <tissue evidence="1">Salivary glands</tissue>
    </source>
</reference>
<sequence length="87" mass="9697">MTTGKRDSKAVRFLAGTACTFGFNGVYMMLSCMMSATSAYYLPRLFYLQRSGDNTECTCPHDTRMTTEEYGLLSTIRQSALPSAEQL</sequence>
<evidence type="ECO:0000313" key="1">
    <source>
        <dbReference type="EMBL" id="KAK8784936.1"/>
    </source>
</evidence>
<evidence type="ECO:0000313" key="2">
    <source>
        <dbReference type="Proteomes" id="UP001321473"/>
    </source>
</evidence>
<name>A0AAQ4FD81_AMBAM</name>
<protein>
    <submittedName>
        <fullName evidence="1">Uncharacterized protein</fullName>
    </submittedName>
</protein>
<organism evidence="1 2">
    <name type="scientific">Amblyomma americanum</name>
    <name type="common">Lone star tick</name>
    <dbReference type="NCBI Taxonomy" id="6943"/>
    <lineage>
        <taxon>Eukaryota</taxon>
        <taxon>Metazoa</taxon>
        <taxon>Ecdysozoa</taxon>
        <taxon>Arthropoda</taxon>
        <taxon>Chelicerata</taxon>
        <taxon>Arachnida</taxon>
        <taxon>Acari</taxon>
        <taxon>Parasitiformes</taxon>
        <taxon>Ixodida</taxon>
        <taxon>Ixodoidea</taxon>
        <taxon>Ixodidae</taxon>
        <taxon>Amblyomminae</taxon>
        <taxon>Amblyomma</taxon>
    </lineage>
</organism>
<gene>
    <name evidence="1" type="ORF">V5799_008700</name>
</gene>
<comment type="caution">
    <text evidence="1">The sequence shown here is derived from an EMBL/GenBank/DDBJ whole genome shotgun (WGS) entry which is preliminary data.</text>
</comment>
<keyword evidence="2" id="KW-1185">Reference proteome</keyword>
<dbReference type="AlphaFoldDB" id="A0AAQ4FD81"/>
<proteinExistence type="predicted"/>
<accession>A0AAQ4FD81</accession>
<dbReference type="Proteomes" id="UP001321473">
    <property type="component" value="Unassembled WGS sequence"/>
</dbReference>